<protein>
    <submittedName>
        <fullName evidence="17">Retrovirus-related pol polyprotein from transposon tnt 1-94</fullName>
    </submittedName>
</protein>
<evidence type="ECO:0000256" key="9">
    <source>
        <dbReference type="ARBA" id="ARBA00022840"/>
    </source>
</evidence>
<organism evidence="17 18">
    <name type="scientific">Trifolium medium</name>
    <dbReference type="NCBI Taxonomy" id="97028"/>
    <lineage>
        <taxon>Eukaryota</taxon>
        <taxon>Viridiplantae</taxon>
        <taxon>Streptophyta</taxon>
        <taxon>Embryophyta</taxon>
        <taxon>Tracheophyta</taxon>
        <taxon>Spermatophyta</taxon>
        <taxon>Magnoliopsida</taxon>
        <taxon>eudicotyledons</taxon>
        <taxon>Gunneridae</taxon>
        <taxon>Pentapetalae</taxon>
        <taxon>rosids</taxon>
        <taxon>fabids</taxon>
        <taxon>Fabales</taxon>
        <taxon>Fabaceae</taxon>
        <taxon>Papilionoideae</taxon>
        <taxon>50 kb inversion clade</taxon>
        <taxon>NPAAA clade</taxon>
        <taxon>Hologalegina</taxon>
        <taxon>IRL clade</taxon>
        <taxon>Trifolieae</taxon>
        <taxon>Trifolium</taxon>
    </lineage>
</organism>
<keyword evidence="18" id="KW-1185">Reference proteome</keyword>
<keyword evidence="12" id="KW-0695">RNA-directed DNA polymerase</keyword>
<evidence type="ECO:0000256" key="11">
    <source>
        <dbReference type="ARBA" id="ARBA00022908"/>
    </source>
</evidence>
<dbReference type="GO" id="GO:0008233">
    <property type="term" value="F:peptidase activity"/>
    <property type="evidence" value="ECO:0007669"/>
    <property type="project" value="UniProtKB-KW"/>
</dbReference>
<dbReference type="Pfam" id="PF25597">
    <property type="entry name" value="SH3_retrovirus"/>
    <property type="match status" value="1"/>
</dbReference>
<evidence type="ECO:0000256" key="6">
    <source>
        <dbReference type="ARBA" id="ARBA00022741"/>
    </source>
</evidence>
<dbReference type="GO" id="GO:0003887">
    <property type="term" value="F:DNA-directed DNA polymerase activity"/>
    <property type="evidence" value="ECO:0007669"/>
    <property type="project" value="UniProtKB-KW"/>
</dbReference>
<keyword evidence="13" id="KW-0548">Nucleotidyltransferase</keyword>
<feature type="non-terminal residue" evidence="17">
    <location>
        <position position="1"/>
    </location>
</feature>
<comment type="function">
    <text evidence="1">The aspartyl protease (PR) mediates the proteolytic cleavages of the Gag and Gag-Pol polyproteins after assembly of the VLP.</text>
</comment>
<dbReference type="GO" id="GO:0015074">
    <property type="term" value="P:DNA integration"/>
    <property type="evidence" value="ECO:0007669"/>
    <property type="project" value="UniProtKB-KW"/>
</dbReference>
<evidence type="ECO:0000256" key="4">
    <source>
        <dbReference type="ARBA" id="ARBA00022722"/>
    </source>
</evidence>
<dbReference type="InterPro" id="IPR057670">
    <property type="entry name" value="SH3_retrovirus"/>
</dbReference>
<evidence type="ECO:0000256" key="15">
    <source>
        <dbReference type="ARBA" id="ARBA00023172"/>
    </source>
</evidence>
<evidence type="ECO:0000256" key="3">
    <source>
        <dbReference type="ARBA" id="ARBA00022670"/>
    </source>
</evidence>
<keyword evidence="5" id="KW-0479">Metal-binding</keyword>
<evidence type="ECO:0000256" key="2">
    <source>
        <dbReference type="ARBA" id="ARBA00022612"/>
    </source>
</evidence>
<evidence type="ECO:0000256" key="12">
    <source>
        <dbReference type="ARBA" id="ARBA00022918"/>
    </source>
</evidence>
<dbReference type="EMBL" id="LXQA010030561">
    <property type="protein sequence ID" value="MCH95745.1"/>
    <property type="molecule type" value="Genomic_DNA"/>
</dbReference>
<feature type="non-terminal residue" evidence="17">
    <location>
        <position position="336"/>
    </location>
</feature>
<dbReference type="GO" id="GO:0005524">
    <property type="term" value="F:ATP binding"/>
    <property type="evidence" value="ECO:0007669"/>
    <property type="project" value="UniProtKB-KW"/>
</dbReference>
<evidence type="ECO:0000256" key="7">
    <source>
        <dbReference type="ARBA" id="ARBA00022759"/>
    </source>
</evidence>
<dbReference type="Gene3D" id="3.30.420.10">
    <property type="entry name" value="Ribonuclease H-like superfamily/Ribonuclease H"/>
    <property type="match status" value="1"/>
</dbReference>
<evidence type="ECO:0000256" key="10">
    <source>
        <dbReference type="ARBA" id="ARBA00022842"/>
    </source>
</evidence>
<keyword evidence="8" id="KW-0378">Hydrolase</keyword>
<dbReference type="InterPro" id="IPR025724">
    <property type="entry name" value="GAG-pre-integrase_dom"/>
</dbReference>
<proteinExistence type="predicted"/>
<dbReference type="InterPro" id="IPR054722">
    <property type="entry name" value="PolX-like_BBD"/>
</dbReference>
<keyword evidence="11" id="KW-0229">DNA integration</keyword>
<evidence type="ECO:0000256" key="8">
    <source>
        <dbReference type="ARBA" id="ARBA00022801"/>
    </source>
</evidence>
<dbReference type="GO" id="GO:0004519">
    <property type="term" value="F:endonuclease activity"/>
    <property type="evidence" value="ECO:0007669"/>
    <property type="project" value="UniProtKB-KW"/>
</dbReference>
<comment type="caution">
    <text evidence="17">The sequence shown here is derived from an EMBL/GenBank/DDBJ whole genome shotgun (WGS) entry which is preliminary data.</text>
</comment>
<dbReference type="InterPro" id="IPR001584">
    <property type="entry name" value="Integrase_cat-core"/>
</dbReference>
<keyword evidence="4" id="KW-0540">Nuclease</keyword>
<evidence type="ECO:0000256" key="14">
    <source>
        <dbReference type="ARBA" id="ARBA00023113"/>
    </source>
</evidence>
<dbReference type="InterPro" id="IPR039537">
    <property type="entry name" value="Retrotran_Ty1/copia-like"/>
</dbReference>
<evidence type="ECO:0000256" key="1">
    <source>
        <dbReference type="ARBA" id="ARBA00002180"/>
    </source>
</evidence>
<dbReference type="GO" id="GO:0006508">
    <property type="term" value="P:proteolysis"/>
    <property type="evidence" value="ECO:0007669"/>
    <property type="project" value="UniProtKB-KW"/>
</dbReference>
<name>A0A392N9F0_9FABA</name>
<keyword evidence="9" id="KW-0067">ATP-binding</keyword>
<dbReference type="PANTHER" id="PTHR42648:SF11">
    <property type="entry name" value="TRANSPOSON TY4-P GAG-POL POLYPROTEIN"/>
    <property type="match status" value="1"/>
</dbReference>
<keyword evidence="2" id="KW-1188">Viral release from host cell</keyword>
<evidence type="ECO:0000313" key="18">
    <source>
        <dbReference type="Proteomes" id="UP000265520"/>
    </source>
</evidence>
<dbReference type="SUPFAM" id="SSF53098">
    <property type="entry name" value="Ribonuclease H-like"/>
    <property type="match status" value="1"/>
</dbReference>
<keyword evidence="15" id="KW-0233">DNA recombination</keyword>
<keyword evidence="10" id="KW-0460">Magnesium</keyword>
<keyword evidence="13" id="KW-0808">Transferase</keyword>
<feature type="domain" description="Integrase catalytic" evidence="16">
    <location>
        <begin position="106"/>
        <end position="272"/>
    </location>
</feature>
<dbReference type="AlphaFoldDB" id="A0A392N9F0"/>
<keyword evidence="7" id="KW-0255">Endonuclease</keyword>
<dbReference type="Pfam" id="PF22936">
    <property type="entry name" value="Pol_BBD"/>
    <property type="match status" value="1"/>
</dbReference>
<keyword evidence="3" id="KW-0645">Protease</keyword>
<keyword evidence="14" id="KW-0917">Virion maturation</keyword>
<dbReference type="GO" id="GO:0003964">
    <property type="term" value="F:RNA-directed DNA polymerase activity"/>
    <property type="evidence" value="ECO:0007669"/>
    <property type="project" value="UniProtKB-KW"/>
</dbReference>
<dbReference type="InterPro" id="IPR012337">
    <property type="entry name" value="RNaseH-like_sf"/>
</dbReference>
<keyword evidence="6" id="KW-0547">Nucleotide-binding</keyword>
<evidence type="ECO:0000313" key="17">
    <source>
        <dbReference type="EMBL" id="MCH95745.1"/>
    </source>
</evidence>
<dbReference type="Pfam" id="PF00665">
    <property type="entry name" value="rve"/>
    <property type="match status" value="1"/>
</dbReference>
<sequence>SSFNQSHKNKVKFANDSTLNAKGVGVVCIRSKNGEQAFINDVMYIPVERDEWTWHYRFGHLNFRDLNMMHNKNMVSGLTKIQMPSEVCEDCVQAKQHRDSFSKNVLSRTKSVLEVIYSDVCGPMQVNSTGGNRYFVTFVDDYSRKLWTCLIKKKSEVFDVFKKFKSMAEKQSDLKVLKTDGGGEYVSSEFTEFCEAKGIVHEVIPPYTPQQNGSAKRRNRTIMNMVRCMLKSKHLPKELWGEAVNTASYVLNRCPTKRLNDVTPKECWSGNKPNVSHLKVFGSIAYRPVPDQLRRKLDDKSELMVLVGYHSTGGYILYDPINKSIMISRDVIIDEM</sequence>
<dbReference type="Proteomes" id="UP000265520">
    <property type="component" value="Unassembled WGS sequence"/>
</dbReference>
<dbReference type="GO" id="GO:0006310">
    <property type="term" value="P:DNA recombination"/>
    <property type="evidence" value="ECO:0007669"/>
    <property type="project" value="UniProtKB-KW"/>
</dbReference>
<dbReference type="GO" id="GO:0003676">
    <property type="term" value="F:nucleic acid binding"/>
    <property type="evidence" value="ECO:0007669"/>
    <property type="project" value="InterPro"/>
</dbReference>
<dbReference type="PANTHER" id="PTHR42648">
    <property type="entry name" value="TRANSPOSASE, PUTATIVE-RELATED"/>
    <property type="match status" value="1"/>
</dbReference>
<reference evidence="17 18" key="1">
    <citation type="journal article" date="2018" name="Front. Plant Sci.">
        <title>Red Clover (Trifolium pratense) and Zigzag Clover (T. medium) - A Picture of Genomic Similarities and Differences.</title>
        <authorList>
            <person name="Dluhosova J."/>
            <person name="Istvanek J."/>
            <person name="Nedelnik J."/>
            <person name="Repkova J."/>
        </authorList>
    </citation>
    <scope>NUCLEOTIDE SEQUENCE [LARGE SCALE GENOMIC DNA]</scope>
    <source>
        <strain evidence="18">cv. 10/8</strain>
        <tissue evidence="17">Leaf</tissue>
    </source>
</reference>
<evidence type="ECO:0000259" key="16">
    <source>
        <dbReference type="PROSITE" id="PS50994"/>
    </source>
</evidence>
<dbReference type="PROSITE" id="PS50994">
    <property type="entry name" value="INTEGRASE"/>
    <property type="match status" value="1"/>
</dbReference>
<dbReference type="InterPro" id="IPR036397">
    <property type="entry name" value="RNaseH_sf"/>
</dbReference>
<evidence type="ECO:0000256" key="5">
    <source>
        <dbReference type="ARBA" id="ARBA00022723"/>
    </source>
</evidence>
<evidence type="ECO:0000256" key="13">
    <source>
        <dbReference type="ARBA" id="ARBA00022932"/>
    </source>
</evidence>
<accession>A0A392N9F0</accession>
<keyword evidence="13" id="KW-0239">DNA-directed DNA polymerase</keyword>
<dbReference type="Pfam" id="PF13976">
    <property type="entry name" value="gag_pre-integrs"/>
    <property type="match status" value="1"/>
</dbReference>
<dbReference type="GO" id="GO:0046872">
    <property type="term" value="F:metal ion binding"/>
    <property type="evidence" value="ECO:0007669"/>
    <property type="project" value="UniProtKB-KW"/>
</dbReference>